<keyword evidence="4" id="KW-1185">Reference proteome</keyword>
<organism evidence="3 4">
    <name type="scientific">Diplocarpon rosae</name>
    <dbReference type="NCBI Taxonomy" id="946125"/>
    <lineage>
        <taxon>Eukaryota</taxon>
        <taxon>Fungi</taxon>
        <taxon>Dikarya</taxon>
        <taxon>Ascomycota</taxon>
        <taxon>Pezizomycotina</taxon>
        <taxon>Leotiomycetes</taxon>
        <taxon>Helotiales</taxon>
        <taxon>Drepanopezizaceae</taxon>
        <taxon>Diplocarpon</taxon>
    </lineage>
</organism>
<keyword evidence="1" id="KW-0175">Coiled coil</keyword>
<feature type="compositionally biased region" description="Polar residues" evidence="2">
    <location>
        <begin position="393"/>
        <end position="404"/>
    </location>
</feature>
<evidence type="ECO:0000313" key="3">
    <source>
        <dbReference type="EMBL" id="KAK2628206.1"/>
    </source>
</evidence>
<feature type="region of interest" description="Disordered" evidence="2">
    <location>
        <begin position="370"/>
        <end position="423"/>
    </location>
</feature>
<feature type="compositionally biased region" description="Basic and acidic residues" evidence="2">
    <location>
        <begin position="405"/>
        <end position="421"/>
    </location>
</feature>
<dbReference type="Proteomes" id="UP001285354">
    <property type="component" value="Unassembled WGS sequence"/>
</dbReference>
<feature type="region of interest" description="Disordered" evidence="2">
    <location>
        <begin position="735"/>
        <end position="759"/>
    </location>
</feature>
<feature type="coiled-coil region" evidence="1">
    <location>
        <begin position="152"/>
        <end position="179"/>
    </location>
</feature>
<comment type="caution">
    <text evidence="3">The sequence shown here is derived from an EMBL/GenBank/DDBJ whole genome shotgun (WGS) entry which is preliminary data.</text>
</comment>
<reference evidence="3" key="1">
    <citation type="submission" date="2023-06" db="EMBL/GenBank/DDBJ databases">
        <title>Draft genome of Marssonina rosae.</title>
        <authorList>
            <person name="Cheng Q."/>
        </authorList>
    </citation>
    <scope>NUCLEOTIDE SEQUENCE</scope>
    <source>
        <strain evidence="3">R4</strain>
    </source>
</reference>
<feature type="compositionally biased region" description="Polar residues" evidence="2">
    <location>
        <begin position="747"/>
        <end position="759"/>
    </location>
</feature>
<evidence type="ECO:0000256" key="2">
    <source>
        <dbReference type="SAM" id="MobiDB-lite"/>
    </source>
</evidence>
<dbReference type="AlphaFoldDB" id="A0AAD9T2G6"/>
<sequence length="985" mass="109040">MSSPFNTQLRTPHHIPGVNLSTFNVPTFPYHFPSLKIQRSPQESRASNLSTTYTLQDPPMGQSFVTARIEILEKKNDQLHQLNNLRAEELLDLKVSRAIVENDLKHAIKDKENILSIIGIVIESLTSGGSTTLVPQSLFSSYPSTQSNNDKLVAQNNEIERYKKEVRALKVRIQDLERDHEMRGRARERENDLGSVEREYNCMGRENRCGARVPGNNGRARQVDAVDGSAISNPSFEVSLPTEYSGLNNASRISGPSASQFIGSWAEAEVDLSPTEPNSPTPLTKPVFDPMAADIGMCSLEDFLENDGFPALISAQPSSVAITQNKSMFEDDRTIDQQLADNAKATTRFENMLIPGVLKVGFGIEGVVRGKDYDATPDGQTQPLERRRDWNRPLSNNVSSSRGYTSREDRVRQDKLPEHLTEPAFSRNGGLWDNYEDKNGAVKEHMRFSPRCEFQFPEIFKYGIQYVPQDTDCNFLRTVQLSNLPVGTQTRDVLARVRGGNVLSVTIVSMGKIIPGSVQARVLFKDETAALAYVLYTENHQVTFGDLEGEDRRIADITLIDTPTYPIPFRKVKCIEYQTRCIAVLNIPRSFSLSALDHNLACGSRWRADGLVEMFIDEDDTLHLEFSSIDIAGGAWAILTKSSTYRRFQCRWEKEPCAGGVEELAQNVQPQPPMFPSNWNARDSNHSGDEDEKISTEVRSELAALANDKVEIPSFSGAKFQSSSWADEVNGDFSETEILPTPESPPVNGSISGREVASSSSGVAETISVTIARPVSSTHDPHKLLIGLAGSNYASDIPGLEHDNLRPSTLSSQGSTKSGEHLLSRTNPASRISNDPLRVKLLDLIASPSVSSVSLSPPSSVKTTIISTAVKSLPATITTPEAVAENKKQTQLFRWFQANNSKKKRVHSAAEYEIDKNCCRIRSAQWGPGVFHTKDATEIPGEMAVSNPDEIFLDEDDQDLTEETPVSQTPIFIDDVKYSGNIRRC</sequence>
<accession>A0AAD9T2G6</accession>
<protein>
    <submittedName>
        <fullName evidence="3">Uncharacterized protein</fullName>
    </submittedName>
</protein>
<feature type="compositionally biased region" description="Polar residues" evidence="2">
    <location>
        <begin position="806"/>
        <end position="817"/>
    </location>
</feature>
<feature type="region of interest" description="Disordered" evidence="2">
    <location>
        <begin position="804"/>
        <end position="829"/>
    </location>
</feature>
<evidence type="ECO:0000313" key="4">
    <source>
        <dbReference type="Proteomes" id="UP001285354"/>
    </source>
</evidence>
<proteinExistence type="predicted"/>
<evidence type="ECO:0000256" key="1">
    <source>
        <dbReference type="SAM" id="Coils"/>
    </source>
</evidence>
<gene>
    <name evidence="3" type="ORF">QTJ16_002852</name>
</gene>
<name>A0AAD9T2G6_9HELO</name>
<dbReference type="EMBL" id="JAUBYV010000003">
    <property type="protein sequence ID" value="KAK2628206.1"/>
    <property type="molecule type" value="Genomic_DNA"/>
</dbReference>